<sequence length="114" mass="13104">QFVHLKMMTIEKYCNLTDLSGINQSQWLICDVLLRDCEAEEDVISFVVANINVLKHINLAKMLMKKPTNLRSTSDSDGSKNDQETAHEERAGMYRVRLLLLEFYVRKGSKVLLS</sequence>
<dbReference type="Proteomes" id="UP000677228">
    <property type="component" value="Unassembled WGS sequence"/>
</dbReference>
<protein>
    <submittedName>
        <fullName evidence="3">Uncharacterized protein</fullName>
    </submittedName>
</protein>
<evidence type="ECO:0000313" key="4">
    <source>
        <dbReference type="Proteomes" id="UP000682733"/>
    </source>
</evidence>
<feature type="compositionally biased region" description="Basic and acidic residues" evidence="1">
    <location>
        <begin position="77"/>
        <end position="88"/>
    </location>
</feature>
<dbReference type="EMBL" id="CAJNOK010020385">
    <property type="protein sequence ID" value="CAF1315514.1"/>
    <property type="molecule type" value="Genomic_DNA"/>
</dbReference>
<reference evidence="3" key="1">
    <citation type="submission" date="2021-02" db="EMBL/GenBank/DDBJ databases">
        <authorList>
            <person name="Nowell W R."/>
        </authorList>
    </citation>
    <scope>NUCLEOTIDE SEQUENCE</scope>
</reference>
<dbReference type="AlphaFoldDB" id="A0A8S2QP85"/>
<organism evidence="3 4">
    <name type="scientific">Didymodactylos carnosus</name>
    <dbReference type="NCBI Taxonomy" id="1234261"/>
    <lineage>
        <taxon>Eukaryota</taxon>
        <taxon>Metazoa</taxon>
        <taxon>Spiralia</taxon>
        <taxon>Gnathifera</taxon>
        <taxon>Rotifera</taxon>
        <taxon>Eurotatoria</taxon>
        <taxon>Bdelloidea</taxon>
        <taxon>Philodinida</taxon>
        <taxon>Philodinidae</taxon>
        <taxon>Didymodactylos</taxon>
    </lineage>
</organism>
<comment type="caution">
    <text evidence="3">The sequence shown here is derived from an EMBL/GenBank/DDBJ whole genome shotgun (WGS) entry which is preliminary data.</text>
</comment>
<evidence type="ECO:0000313" key="3">
    <source>
        <dbReference type="EMBL" id="CAF4124478.1"/>
    </source>
</evidence>
<dbReference type="Proteomes" id="UP000682733">
    <property type="component" value="Unassembled WGS sequence"/>
</dbReference>
<evidence type="ECO:0000256" key="1">
    <source>
        <dbReference type="SAM" id="MobiDB-lite"/>
    </source>
</evidence>
<feature type="region of interest" description="Disordered" evidence="1">
    <location>
        <begin position="69"/>
        <end position="88"/>
    </location>
</feature>
<dbReference type="EMBL" id="CAJOBA010041985">
    <property type="protein sequence ID" value="CAF4124478.1"/>
    <property type="molecule type" value="Genomic_DNA"/>
</dbReference>
<accession>A0A8S2QP85</accession>
<name>A0A8S2QP85_9BILA</name>
<proteinExistence type="predicted"/>
<gene>
    <name evidence="2" type="ORF">OVA965_LOCUS29190</name>
    <name evidence="3" type="ORF">TMI583_LOCUS29962</name>
</gene>
<evidence type="ECO:0000313" key="2">
    <source>
        <dbReference type="EMBL" id="CAF1315514.1"/>
    </source>
</evidence>
<feature type="non-terminal residue" evidence="3">
    <location>
        <position position="1"/>
    </location>
</feature>